<organism evidence="6 7">
    <name type="scientific">Halobacteriovorax vibrionivorans</name>
    <dbReference type="NCBI Taxonomy" id="2152716"/>
    <lineage>
        <taxon>Bacteria</taxon>
        <taxon>Pseudomonadati</taxon>
        <taxon>Bdellovibrionota</taxon>
        <taxon>Bacteriovoracia</taxon>
        <taxon>Bacteriovoracales</taxon>
        <taxon>Halobacteriovoraceae</taxon>
        <taxon>Halobacteriovorax</taxon>
    </lineage>
</organism>
<dbReference type="Gene3D" id="3.40.50.300">
    <property type="entry name" value="P-loop containing nucleotide triphosphate hydrolases"/>
    <property type="match status" value="1"/>
</dbReference>
<dbReference type="SUPFAM" id="SSF52540">
    <property type="entry name" value="P-loop containing nucleoside triphosphate hydrolases"/>
    <property type="match status" value="1"/>
</dbReference>
<dbReference type="PANTHER" id="PTHR42734:SF6">
    <property type="entry name" value="MOLYBDATE IMPORT ATP-BINDING PROTEIN MOLC"/>
    <property type="match status" value="1"/>
</dbReference>
<dbReference type="InterPro" id="IPR050153">
    <property type="entry name" value="Metal_Ion_Import_ABC"/>
</dbReference>
<proteinExistence type="inferred from homology"/>
<evidence type="ECO:0000256" key="3">
    <source>
        <dbReference type="ARBA" id="ARBA00022741"/>
    </source>
</evidence>
<dbReference type="InterPro" id="IPR003593">
    <property type="entry name" value="AAA+_ATPase"/>
</dbReference>
<dbReference type="PROSITE" id="PS50893">
    <property type="entry name" value="ABC_TRANSPORTER_2"/>
    <property type="match status" value="1"/>
</dbReference>
<evidence type="ECO:0000256" key="1">
    <source>
        <dbReference type="ARBA" id="ARBA00005417"/>
    </source>
</evidence>
<reference evidence="7" key="1">
    <citation type="journal article" date="2019" name="Int. J. Syst. Evol. Microbiol.">
        <title>Halobacteriovorax valvorus sp. nov., a novel prokaryotic predator isolated from coastal seawater of China.</title>
        <authorList>
            <person name="Chen M.-X."/>
        </authorList>
    </citation>
    <scope>NUCLEOTIDE SEQUENCE [LARGE SCALE GENOMIC DNA]</scope>
    <source>
        <strain evidence="7">BL9</strain>
    </source>
</reference>
<dbReference type="Proteomes" id="UP000443582">
    <property type="component" value="Unassembled WGS sequence"/>
</dbReference>
<dbReference type="InterPro" id="IPR017871">
    <property type="entry name" value="ABC_transporter-like_CS"/>
</dbReference>
<gene>
    <name evidence="6" type="ORF">DAY19_10460</name>
</gene>
<dbReference type="EMBL" id="QDKL01000002">
    <property type="protein sequence ID" value="RZF22095.1"/>
    <property type="molecule type" value="Genomic_DNA"/>
</dbReference>
<dbReference type="Pfam" id="PF00005">
    <property type="entry name" value="ABC_tran"/>
    <property type="match status" value="1"/>
</dbReference>
<comment type="similarity">
    <text evidence="1">Belongs to the ABC transporter superfamily.</text>
</comment>
<sequence length="220" mass="24881">MIKLENASIDSRVQVERFTLSEKSCGVIGPNGAGKSSFLKMIAQLEDFQGSIICEGDVAYCGDASSLQSDMLASEVLFYARGNKAQNSDFLNHLIKHFNFTTLLNRPVSTLSGGEKQRLNIISIFYYDCDYTLLDEPTNYLDPIYVDLLSEFLKSWEKSLFIVSHNLNFVIDNCQQLLAFNDGCVSFDGKTSKALDDKAFDKVFLKEFNYQSFDGRRYIL</sequence>
<dbReference type="InterPro" id="IPR027417">
    <property type="entry name" value="P-loop_NTPase"/>
</dbReference>
<dbReference type="SMART" id="SM00382">
    <property type="entry name" value="AAA"/>
    <property type="match status" value="1"/>
</dbReference>
<dbReference type="RefSeq" id="WP_115362132.1">
    <property type="nucleotide sequence ID" value="NZ_QDKL01000002.1"/>
</dbReference>
<accession>A0ABY0IHP1</accession>
<name>A0ABY0IHP1_9BACT</name>
<comment type="caution">
    <text evidence="6">The sequence shown here is derived from an EMBL/GenBank/DDBJ whole genome shotgun (WGS) entry which is preliminary data.</text>
</comment>
<dbReference type="GO" id="GO:0005524">
    <property type="term" value="F:ATP binding"/>
    <property type="evidence" value="ECO:0007669"/>
    <property type="project" value="UniProtKB-KW"/>
</dbReference>
<protein>
    <submittedName>
        <fullName evidence="6">ATP-binding cassette domain-containing protein</fullName>
    </submittedName>
</protein>
<evidence type="ECO:0000256" key="2">
    <source>
        <dbReference type="ARBA" id="ARBA00022448"/>
    </source>
</evidence>
<evidence type="ECO:0000313" key="7">
    <source>
        <dbReference type="Proteomes" id="UP000443582"/>
    </source>
</evidence>
<evidence type="ECO:0000256" key="4">
    <source>
        <dbReference type="ARBA" id="ARBA00022840"/>
    </source>
</evidence>
<keyword evidence="2" id="KW-0813">Transport</keyword>
<keyword evidence="3" id="KW-0547">Nucleotide-binding</keyword>
<feature type="domain" description="ABC transporter" evidence="5">
    <location>
        <begin position="2"/>
        <end position="207"/>
    </location>
</feature>
<dbReference type="PROSITE" id="PS00211">
    <property type="entry name" value="ABC_TRANSPORTER_1"/>
    <property type="match status" value="1"/>
</dbReference>
<evidence type="ECO:0000313" key="6">
    <source>
        <dbReference type="EMBL" id="RZF22095.1"/>
    </source>
</evidence>
<keyword evidence="4 6" id="KW-0067">ATP-binding</keyword>
<evidence type="ECO:0000259" key="5">
    <source>
        <dbReference type="PROSITE" id="PS50893"/>
    </source>
</evidence>
<dbReference type="InterPro" id="IPR003439">
    <property type="entry name" value="ABC_transporter-like_ATP-bd"/>
</dbReference>
<dbReference type="PANTHER" id="PTHR42734">
    <property type="entry name" value="METAL TRANSPORT SYSTEM ATP-BINDING PROTEIN TM_0124-RELATED"/>
    <property type="match status" value="1"/>
</dbReference>
<keyword evidence="7" id="KW-1185">Reference proteome</keyword>